<dbReference type="AlphaFoldDB" id="A0A6G1G971"/>
<comment type="subunit">
    <text evidence="3 8">Component of the RNA polymerase III (Pol III) complex consisting of 17 subunits.</text>
</comment>
<dbReference type="PANTHER" id="PTHR12949:SF0">
    <property type="entry name" value="DNA-DIRECTED RNA POLYMERASE III SUBUNIT RPC3"/>
    <property type="match status" value="1"/>
</dbReference>
<evidence type="ECO:0000256" key="2">
    <source>
        <dbReference type="ARBA" id="ARBA00006835"/>
    </source>
</evidence>
<evidence type="ECO:0000256" key="6">
    <source>
        <dbReference type="ARBA" id="ARBA00023242"/>
    </source>
</evidence>
<dbReference type="Gene3D" id="1.10.10.10">
    <property type="entry name" value="Winged helix-like DNA-binding domain superfamily/Winged helix DNA-binding domain"/>
    <property type="match status" value="2"/>
</dbReference>
<dbReference type="GO" id="GO:0005666">
    <property type="term" value="C:RNA polymerase III complex"/>
    <property type="evidence" value="ECO:0007669"/>
    <property type="project" value="UniProtKB-UniRule"/>
</dbReference>
<evidence type="ECO:0000256" key="7">
    <source>
        <dbReference type="ARBA" id="ARBA00025127"/>
    </source>
</evidence>
<sequence length="640" mass="72807">MSQYESELLILLVEDLYGDLCSTVFKALIHLHRTTLPVLAQYTGLQTRRLKATLCVLIQNHLVVFNTSRDEGITFYEADRKGAYDIVRFGKSVKICEERFGRGAGQVIAHVLSLGHVPIAEIIQKYNAEMSQKSKRGKKRLRTNPPATNGAGATADHTEITSSTFSAIESQKHLRAIVRQLLDEQMLLPERQYFFKPSYDVHEEAEAIVKKEEFPKGLKGTKDKARLLQQVNELKRKWRDDDDDGDGTGRNGSAAKAIRKFKTPRINGAFTNGVNGNHVNGDEDVELNEELVVRLNHERISVAIRTERLTNLAGRYLGEIPSKVYRVLLRSIEDQIPRCFDDLKDNGNESDEEDEIRPTTSTTNVASLLAELYPKVNLKDGLVHGQLNGHSDGADGHQDSDEESDSDEDTVRPAGSREALRENKERLSDVREHLWALADDPRGFITWTNSPSREWEVDLSRLNQVLIQHELEETVTHSFGNMGTKVLRILKDKGKLDEKQISTFGLLRPKDIRPVLSAMQETGFIDLQEVPKDLSRQTSKSLWFWYFDPVRTRQNMLQATFKGMSRCLQRAKKQRLEFNLVVDKADRLDIRGKEDAQLTRAEREQLAKWKEIEEKLHVQLGRMDDTIAVLRDFDGAVGEN</sequence>
<evidence type="ECO:0000313" key="14">
    <source>
        <dbReference type="Proteomes" id="UP000504638"/>
    </source>
</evidence>
<evidence type="ECO:0000259" key="11">
    <source>
        <dbReference type="Pfam" id="PF08221"/>
    </source>
</evidence>
<evidence type="ECO:0000256" key="3">
    <source>
        <dbReference type="ARBA" id="ARBA00011206"/>
    </source>
</evidence>
<gene>
    <name evidence="13 15" type="ORF">P152DRAFT_512810</name>
</gene>
<keyword evidence="14" id="KW-1185">Reference proteome</keyword>
<keyword evidence="5 8" id="KW-0804">Transcription</keyword>
<feature type="compositionally biased region" description="Basic residues" evidence="9">
    <location>
        <begin position="133"/>
        <end position="142"/>
    </location>
</feature>
<dbReference type="OrthoDB" id="272392at2759"/>
<dbReference type="GO" id="GO:0006351">
    <property type="term" value="P:DNA-templated transcription"/>
    <property type="evidence" value="ECO:0007669"/>
    <property type="project" value="InterPro"/>
</dbReference>
<protein>
    <recommendedName>
        <fullName evidence="8">DNA-directed RNA polymerase III subunit RPC3</fullName>
        <shortName evidence="8">RNA polymerase III subunit C3</shortName>
    </recommendedName>
</protein>
<reference evidence="13 15" key="1">
    <citation type="submission" date="2020-01" db="EMBL/GenBank/DDBJ databases">
        <authorList>
            <consortium name="DOE Joint Genome Institute"/>
            <person name="Haridas S."/>
            <person name="Albert R."/>
            <person name="Binder M."/>
            <person name="Bloem J."/>
            <person name="Labutti K."/>
            <person name="Salamov A."/>
            <person name="Andreopoulos B."/>
            <person name="Baker S.E."/>
            <person name="Barry K."/>
            <person name="Bills G."/>
            <person name="Bluhm B.H."/>
            <person name="Cannon C."/>
            <person name="Castanera R."/>
            <person name="Culley D.E."/>
            <person name="Daum C."/>
            <person name="Ezra D."/>
            <person name="Gonzalez J.B."/>
            <person name="Henrissat B."/>
            <person name="Kuo A."/>
            <person name="Liang C."/>
            <person name="Lipzen A."/>
            <person name="Lutzoni F."/>
            <person name="Magnuson J."/>
            <person name="Mondo S."/>
            <person name="Nolan M."/>
            <person name="Ohm R."/>
            <person name="Pangilinan J."/>
            <person name="Park H.-J."/>
            <person name="Ramirez L."/>
            <person name="Alfaro M."/>
            <person name="Sun H."/>
            <person name="Tritt A."/>
            <person name="Yoshinaga Y."/>
            <person name="Zwiers L.-H."/>
            <person name="Turgeon B.G."/>
            <person name="Goodwin S.B."/>
            <person name="Spatafora J.W."/>
            <person name="Crous P.W."/>
            <person name="Grigoriev I.V."/>
        </authorList>
    </citation>
    <scope>NUCLEOTIDE SEQUENCE</scope>
    <source>
        <strain evidence="13 15">CBS 781.70</strain>
    </source>
</reference>
<comment type="function">
    <text evidence="7 8">DNA-dependent RNA polymerase catalyzes the transcription of DNA into RNA using the four ribonucleoside triphosphates as substrates. Specific core component of RNA polymerase III which synthesizes small RNAs, such as 5S rRNA and tRNAs.</text>
</comment>
<reference evidence="15" key="3">
    <citation type="submission" date="2025-04" db="UniProtKB">
        <authorList>
            <consortium name="RefSeq"/>
        </authorList>
    </citation>
    <scope>IDENTIFICATION</scope>
    <source>
        <strain evidence="15">CBS 781.70</strain>
    </source>
</reference>
<dbReference type="RefSeq" id="XP_033536081.1">
    <property type="nucleotide sequence ID" value="XM_033682773.1"/>
</dbReference>
<evidence type="ECO:0000313" key="15">
    <source>
        <dbReference type="RefSeq" id="XP_033536081.1"/>
    </source>
</evidence>
<dbReference type="Pfam" id="PF05645">
    <property type="entry name" value="RNA_pol_Rpc82"/>
    <property type="match status" value="1"/>
</dbReference>
<evidence type="ECO:0000256" key="4">
    <source>
        <dbReference type="ARBA" id="ARBA00022478"/>
    </source>
</evidence>
<feature type="region of interest" description="Disordered" evidence="9">
    <location>
        <begin position="133"/>
        <end position="157"/>
    </location>
</feature>
<dbReference type="InterPro" id="IPR055207">
    <property type="entry name" value="POLR3C_WHD"/>
</dbReference>
<organism evidence="13">
    <name type="scientific">Eremomyces bilateralis CBS 781.70</name>
    <dbReference type="NCBI Taxonomy" id="1392243"/>
    <lineage>
        <taxon>Eukaryota</taxon>
        <taxon>Fungi</taxon>
        <taxon>Dikarya</taxon>
        <taxon>Ascomycota</taxon>
        <taxon>Pezizomycotina</taxon>
        <taxon>Dothideomycetes</taxon>
        <taxon>Dothideomycetes incertae sedis</taxon>
        <taxon>Eremomycetales</taxon>
        <taxon>Eremomycetaceae</taxon>
        <taxon>Eremomyces</taxon>
    </lineage>
</organism>
<feature type="domain" description="RNA polymerase III subunit RPC82-related helix-turn-helix" evidence="11">
    <location>
        <begin position="8"/>
        <end position="65"/>
    </location>
</feature>
<dbReference type="InterPro" id="IPR013197">
    <property type="entry name" value="RNA_pol_III_RPC82-rel_HTH"/>
</dbReference>
<evidence type="ECO:0000256" key="1">
    <source>
        <dbReference type="ARBA" id="ARBA00004123"/>
    </source>
</evidence>
<dbReference type="Proteomes" id="UP000504638">
    <property type="component" value="Unplaced"/>
</dbReference>
<dbReference type="Pfam" id="PF22536">
    <property type="entry name" value="WHD_POLR3C"/>
    <property type="match status" value="1"/>
</dbReference>
<feature type="region of interest" description="Disordered" evidence="9">
    <location>
        <begin position="383"/>
        <end position="424"/>
    </location>
</feature>
<keyword evidence="6 8" id="KW-0539">Nucleus</keyword>
<dbReference type="Pfam" id="PF08221">
    <property type="entry name" value="HTH_9"/>
    <property type="match status" value="1"/>
</dbReference>
<dbReference type="GO" id="GO:0003697">
    <property type="term" value="F:single-stranded DNA binding"/>
    <property type="evidence" value="ECO:0007669"/>
    <property type="project" value="UniProtKB-UniRule"/>
</dbReference>
<evidence type="ECO:0000256" key="8">
    <source>
        <dbReference type="RuleBase" id="RU367076"/>
    </source>
</evidence>
<feature type="region of interest" description="Disordered" evidence="9">
    <location>
        <begin position="342"/>
        <end position="362"/>
    </location>
</feature>
<evidence type="ECO:0000256" key="9">
    <source>
        <dbReference type="SAM" id="MobiDB-lite"/>
    </source>
</evidence>
<name>A0A6G1G971_9PEZI</name>
<evidence type="ECO:0000313" key="13">
    <source>
        <dbReference type="EMBL" id="KAF1814450.1"/>
    </source>
</evidence>
<feature type="domain" description="RNA polymerase III Rpc82 C -terminal" evidence="10">
    <location>
        <begin position="180"/>
        <end position="465"/>
    </location>
</feature>
<reference evidence="15" key="2">
    <citation type="submission" date="2020-04" db="EMBL/GenBank/DDBJ databases">
        <authorList>
            <consortium name="NCBI Genome Project"/>
        </authorList>
    </citation>
    <scope>NUCLEOTIDE SEQUENCE</scope>
    <source>
        <strain evidence="15">CBS 781.70</strain>
    </source>
</reference>
<evidence type="ECO:0000259" key="12">
    <source>
        <dbReference type="Pfam" id="PF22536"/>
    </source>
</evidence>
<evidence type="ECO:0000256" key="5">
    <source>
        <dbReference type="ARBA" id="ARBA00023163"/>
    </source>
</evidence>
<keyword evidence="4 8" id="KW-0240">DNA-directed RNA polymerase</keyword>
<feature type="domain" description="DNA-directed RNA polymerase III subunit RPC3 winged-helix" evidence="12">
    <location>
        <begin position="471"/>
        <end position="546"/>
    </location>
</feature>
<dbReference type="GeneID" id="54423343"/>
<comment type="similarity">
    <text evidence="2 8">Belongs to the RNA polymerase beta chain family.</text>
</comment>
<accession>A0A6G1G971</accession>
<dbReference type="InterPro" id="IPR036388">
    <property type="entry name" value="WH-like_DNA-bd_sf"/>
</dbReference>
<dbReference type="EMBL" id="ML975153">
    <property type="protein sequence ID" value="KAF1814450.1"/>
    <property type="molecule type" value="Genomic_DNA"/>
</dbReference>
<dbReference type="InterPro" id="IPR008806">
    <property type="entry name" value="RNA_pol_III_Rpc82_C"/>
</dbReference>
<comment type="subcellular location">
    <subcellularLocation>
        <location evidence="1 8">Nucleus</location>
    </subcellularLocation>
</comment>
<proteinExistence type="inferred from homology"/>
<evidence type="ECO:0000259" key="10">
    <source>
        <dbReference type="Pfam" id="PF05645"/>
    </source>
</evidence>
<dbReference type="PANTHER" id="PTHR12949">
    <property type="entry name" value="RNA POLYMERASE III DNA DIRECTED -RELATED"/>
    <property type="match status" value="1"/>
</dbReference>
<dbReference type="InterPro" id="IPR039748">
    <property type="entry name" value="RPC3"/>
</dbReference>